<keyword evidence="4" id="KW-0804">Transcription</keyword>
<dbReference type="KEGG" id="buy:D8S85_13000"/>
<dbReference type="InterPro" id="IPR014284">
    <property type="entry name" value="RNA_pol_sigma-70_dom"/>
</dbReference>
<comment type="similarity">
    <text evidence="1">Belongs to the sigma-70 factor family. ECF subfamily.</text>
</comment>
<dbReference type="EMBL" id="CP032819">
    <property type="protein sequence ID" value="AZS30374.1"/>
    <property type="molecule type" value="Genomic_DNA"/>
</dbReference>
<accession>A0A3Q9IP12</accession>
<dbReference type="PANTHER" id="PTHR43133:SF46">
    <property type="entry name" value="RNA POLYMERASE SIGMA-70 FACTOR ECF SUBFAMILY"/>
    <property type="match status" value="1"/>
</dbReference>
<evidence type="ECO:0000259" key="6">
    <source>
        <dbReference type="Pfam" id="PF08281"/>
    </source>
</evidence>
<evidence type="ECO:0000313" key="7">
    <source>
        <dbReference type="EMBL" id="AZS30374.1"/>
    </source>
</evidence>
<sequence>MNNSVELEQFIQRHYTTICTIALKFVGSFDIAQDIAQDVIVKFWENRKQYRTLESVENFLFIMTRNESLNYIRSIKRENDRYKQIYPGEQDDSDILDKIIEEEANQILIHAIQQLPPQSERIILLTLAGNNVKEIAEILAVSVNTVRTLKYGAIRKLREYFIARDYRAEF</sequence>
<dbReference type="CDD" id="cd06171">
    <property type="entry name" value="Sigma70_r4"/>
    <property type="match status" value="1"/>
</dbReference>
<dbReference type="PANTHER" id="PTHR43133">
    <property type="entry name" value="RNA POLYMERASE ECF-TYPE SIGMA FACTO"/>
    <property type="match status" value="1"/>
</dbReference>
<protein>
    <submittedName>
        <fullName evidence="7">Sigma-70 family RNA polymerase sigma factor</fullName>
    </submittedName>
</protein>
<feature type="domain" description="RNA polymerase sigma factor 70 region 4 type 2" evidence="6">
    <location>
        <begin position="106"/>
        <end position="157"/>
    </location>
</feature>
<dbReference type="SUPFAM" id="SSF88946">
    <property type="entry name" value="Sigma2 domain of RNA polymerase sigma factors"/>
    <property type="match status" value="1"/>
</dbReference>
<proteinExistence type="inferred from homology"/>
<dbReference type="Pfam" id="PF04542">
    <property type="entry name" value="Sigma70_r2"/>
    <property type="match status" value="1"/>
</dbReference>
<keyword evidence="8" id="KW-1185">Reference proteome</keyword>
<evidence type="ECO:0000256" key="3">
    <source>
        <dbReference type="ARBA" id="ARBA00023082"/>
    </source>
</evidence>
<dbReference type="InterPro" id="IPR013324">
    <property type="entry name" value="RNA_pol_sigma_r3/r4-like"/>
</dbReference>
<dbReference type="RefSeq" id="WP_106481028.1">
    <property type="nucleotide sequence ID" value="NZ_CP032819.1"/>
</dbReference>
<dbReference type="GO" id="GO:0003677">
    <property type="term" value="F:DNA binding"/>
    <property type="evidence" value="ECO:0007669"/>
    <property type="project" value="InterPro"/>
</dbReference>
<evidence type="ECO:0000256" key="4">
    <source>
        <dbReference type="ARBA" id="ARBA00023163"/>
    </source>
</evidence>
<organism evidence="7 8">
    <name type="scientific">Butyricimonas faecalis</name>
    <dbReference type="NCBI Taxonomy" id="2093856"/>
    <lineage>
        <taxon>Bacteria</taxon>
        <taxon>Pseudomonadati</taxon>
        <taxon>Bacteroidota</taxon>
        <taxon>Bacteroidia</taxon>
        <taxon>Bacteroidales</taxon>
        <taxon>Odoribacteraceae</taxon>
        <taxon>Butyricimonas</taxon>
    </lineage>
</organism>
<evidence type="ECO:0000256" key="2">
    <source>
        <dbReference type="ARBA" id="ARBA00023015"/>
    </source>
</evidence>
<evidence type="ECO:0000256" key="1">
    <source>
        <dbReference type="ARBA" id="ARBA00010641"/>
    </source>
</evidence>
<name>A0A3Q9IP12_9BACT</name>
<dbReference type="InterPro" id="IPR007627">
    <property type="entry name" value="RNA_pol_sigma70_r2"/>
</dbReference>
<feature type="domain" description="RNA polymerase sigma-70 region 2" evidence="5">
    <location>
        <begin position="10"/>
        <end position="77"/>
    </location>
</feature>
<dbReference type="InterPro" id="IPR036388">
    <property type="entry name" value="WH-like_DNA-bd_sf"/>
</dbReference>
<keyword evidence="3" id="KW-0731">Sigma factor</keyword>
<keyword evidence="2" id="KW-0805">Transcription regulation</keyword>
<reference evidence="7 8" key="1">
    <citation type="submission" date="2018-10" db="EMBL/GenBank/DDBJ databases">
        <title>Butyricimonas faecalis sp. nov., isolated from human faeces and emended description of the genus Butyricimonas.</title>
        <authorList>
            <person name="Le Roy T."/>
            <person name="Van der Smissen P."/>
            <person name="Paquot A."/>
            <person name="Delzenne N."/>
            <person name="Muccioli G."/>
            <person name="Collet J.-F."/>
            <person name="Cani P.D."/>
        </authorList>
    </citation>
    <scope>NUCLEOTIDE SEQUENCE [LARGE SCALE GENOMIC DNA]</scope>
    <source>
        <strain evidence="7 8">H184</strain>
    </source>
</reference>
<dbReference type="SUPFAM" id="SSF88659">
    <property type="entry name" value="Sigma3 and sigma4 domains of RNA polymerase sigma factors"/>
    <property type="match status" value="1"/>
</dbReference>
<dbReference type="InterPro" id="IPR039425">
    <property type="entry name" value="RNA_pol_sigma-70-like"/>
</dbReference>
<dbReference type="InterPro" id="IPR013325">
    <property type="entry name" value="RNA_pol_sigma_r2"/>
</dbReference>
<gene>
    <name evidence="7" type="ORF">D8S85_13000</name>
</gene>
<dbReference type="Gene3D" id="1.10.10.10">
    <property type="entry name" value="Winged helix-like DNA-binding domain superfamily/Winged helix DNA-binding domain"/>
    <property type="match status" value="1"/>
</dbReference>
<dbReference type="NCBIfam" id="TIGR02937">
    <property type="entry name" value="sigma70-ECF"/>
    <property type="match status" value="1"/>
</dbReference>
<dbReference type="GO" id="GO:0016987">
    <property type="term" value="F:sigma factor activity"/>
    <property type="evidence" value="ECO:0007669"/>
    <property type="project" value="UniProtKB-KW"/>
</dbReference>
<dbReference type="Pfam" id="PF08281">
    <property type="entry name" value="Sigma70_r4_2"/>
    <property type="match status" value="1"/>
</dbReference>
<dbReference type="AlphaFoldDB" id="A0A3Q9IP12"/>
<evidence type="ECO:0000313" key="8">
    <source>
        <dbReference type="Proteomes" id="UP000270673"/>
    </source>
</evidence>
<dbReference type="GO" id="GO:0006352">
    <property type="term" value="P:DNA-templated transcription initiation"/>
    <property type="evidence" value="ECO:0007669"/>
    <property type="project" value="InterPro"/>
</dbReference>
<evidence type="ECO:0000259" key="5">
    <source>
        <dbReference type="Pfam" id="PF04542"/>
    </source>
</evidence>
<dbReference type="Proteomes" id="UP000270673">
    <property type="component" value="Chromosome"/>
</dbReference>
<dbReference type="InterPro" id="IPR013249">
    <property type="entry name" value="RNA_pol_sigma70_r4_t2"/>
</dbReference>
<dbReference type="OrthoDB" id="759001at2"/>
<dbReference type="Gene3D" id="1.10.1740.10">
    <property type="match status" value="1"/>
</dbReference>